<dbReference type="Proteomes" id="UP001163603">
    <property type="component" value="Chromosome 3"/>
</dbReference>
<protein>
    <submittedName>
        <fullName evidence="1">Uncharacterized protein</fullName>
    </submittedName>
</protein>
<keyword evidence="2" id="KW-1185">Reference proteome</keyword>
<proteinExistence type="predicted"/>
<name>A0ACC0Z5C4_9ROSI</name>
<evidence type="ECO:0000313" key="1">
    <source>
        <dbReference type="EMBL" id="KAJ0045514.1"/>
    </source>
</evidence>
<gene>
    <name evidence="1" type="ORF">Pint_04396</name>
</gene>
<reference evidence="2" key="1">
    <citation type="journal article" date="2023" name="G3 (Bethesda)">
        <title>Genome assembly and association tests identify interacting loci associated with vigor, precocity, and sex in interspecific pistachio rootstocks.</title>
        <authorList>
            <person name="Palmer W."/>
            <person name="Jacygrad E."/>
            <person name="Sagayaradj S."/>
            <person name="Cavanaugh K."/>
            <person name="Han R."/>
            <person name="Bertier L."/>
            <person name="Beede B."/>
            <person name="Kafkas S."/>
            <person name="Golino D."/>
            <person name="Preece J."/>
            <person name="Michelmore R."/>
        </authorList>
    </citation>
    <scope>NUCLEOTIDE SEQUENCE [LARGE SCALE GENOMIC DNA]</scope>
</reference>
<evidence type="ECO:0000313" key="2">
    <source>
        <dbReference type="Proteomes" id="UP001163603"/>
    </source>
</evidence>
<accession>A0ACC0Z5C4</accession>
<organism evidence="1 2">
    <name type="scientific">Pistacia integerrima</name>
    <dbReference type="NCBI Taxonomy" id="434235"/>
    <lineage>
        <taxon>Eukaryota</taxon>
        <taxon>Viridiplantae</taxon>
        <taxon>Streptophyta</taxon>
        <taxon>Embryophyta</taxon>
        <taxon>Tracheophyta</taxon>
        <taxon>Spermatophyta</taxon>
        <taxon>Magnoliopsida</taxon>
        <taxon>eudicotyledons</taxon>
        <taxon>Gunneridae</taxon>
        <taxon>Pentapetalae</taxon>
        <taxon>rosids</taxon>
        <taxon>malvids</taxon>
        <taxon>Sapindales</taxon>
        <taxon>Anacardiaceae</taxon>
        <taxon>Pistacia</taxon>
    </lineage>
</organism>
<sequence>MQFTIEVDAVTDSISQGEVITRSETIVSSVWVANRDLPLTAGSPLLTINNEGNIVIEDGKITYRVTENSLSENTSAILLDSGNFVLRNGNFGIVWQSFDYPSDTLLPGMKFGYSTKSGKVWSLTSWKDAQDPNLGDAELKMDPKQSNEVFLTRGSGFLWRSGVWNGDHFSQMPLNYIFNYSFHSDENETYFTYSMKDSTISRFQIDVSGGIRQLSWVQKSQAWFIFWSQPRDCSIYAYCGPFGICRNYTESLCQCLRGFRASNNREVQDTSSGCVRRTPLYCEDSTSLKRDKDRFLRMDAVKFPLGPKELKASAVKQCESACFNECSCTAYAHNSSGVCLLWGGELLNLEQLSKRDPDGRTIYIKHAASELQKSRDNFSAENKLGQGGFGPVYKVAFL</sequence>
<dbReference type="EMBL" id="CM047738">
    <property type="protein sequence ID" value="KAJ0045514.1"/>
    <property type="molecule type" value="Genomic_DNA"/>
</dbReference>
<comment type="caution">
    <text evidence="1">The sequence shown here is derived from an EMBL/GenBank/DDBJ whole genome shotgun (WGS) entry which is preliminary data.</text>
</comment>